<name>A0ABS3FZ26_9CYAN</name>
<evidence type="ECO:0000259" key="1">
    <source>
        <dbReference type="Pfam" id="PF12728"/>
    </source>
</evidence>
<dbReference type="EMBL" id="JAFLQW010000618">
    <property type="protein sequence ID" value="MBO0351998.1"/>
    <property type="molecule type" value="Genomic_DNA"/>
</dbReference>
<dbReference type="Proteomes" id="UP000664844">
    <property type="component" value="Unassembled WGS sequence"/>
</dbReference>
<dbReference type="RefSeq" id="WP_207090421.1">
    <property type="nucleotide sequence ID" value="NZ_JAFLQW010000618.1"/>
</dbReference>
<dbReference type="InterPro" id="IPR041657">
    <property type="entry name" value="HTH_17"/>
</dbReference>
<comment type="caution">
    <text evidence="2">The sequence shown here is derived from an EMBL/GenBank/DDBJ whole genome shotgun (WGS) entry which is preliminary data.</text>
</comment>
<sequence length="155" mass="17533">MNRLNFTSAYPLPPTEEEAKLAKESSQNLAFFTKVEKPEIIIKTDEMNTQAIAIPESAFLLLVEILEQMAQGRAVSLVSFPAELTTQEAANILEVSHPYLVELLESGEIPSQKVEATRQVRYEDVLNYKNQIDEKRQQTLDELVTEAQTLNMGYD</sequence>
<gene>
    <name evidence="2" type="ORF">J0895_23530</name>
</gene>
<dbReference type="NCBIfam" id="TIGR01764">
    <property type="entry name" value="excise"/>
    <property type="match status" value="1"/>
</dbReference>
<organism evidence="2 3">
    <name type="scientific">Phormidium pseudopriestleyi FRX01</name>
    <dbReference type="NCBI Taxonomy" id="1759528"/>
    <lineage>
        <taxon>Bacteria</taxon>
        <taxon>Bacillati</taxon>
        <taxon>Cyanobacteriota</taxon>
        <taxon>Cyanophyceae</taxon>
        <taxon>Oscillatoriophycideae</taxon>
        <taxon>Oscillatoriales</taxon>
        <taxon>Oscillatoriaceae</taxon>
        <taxon>Phormidium</taxon>
    </lineage>
</organism>
<evidence type="ECO:0000313" key="3">
    <source>
        <dbReference type="Proteomes" id="UP000664844"/>
    </source>
</evidence>
<evidence type="ECO:0000313" key="2">
    <source>
        <dbReference type="EMBL" id="MBO0351998.1"/>
    </source>
</evidence>
<protein>
    <submittedName>
        <fullName evidence="2">Helix-turn-helix domain-containing protein</fullName>
    </submittedName>
</protein>
<dbReference type="InterPro" id="IPR010093">
    <property type="entry name" value="SinI_DNA-bd"/>
</dbReference>
<keyword evidence="3" id="KW-1185">Reference proteome</keyword>
<feature type="domain" description="Helix-turn-helix" evidence="1">
    <location>
        <begin position="84"/>
        <end position="131"/>
    </location>
</feature>
<proteinExistence type="predicted"/>
<accession>A0ABS3FZ26</accession>
<dbReference type="Pfam" id="PF12728">
    <property type="entry name" value="HTH_17"/>
    <property type="match status" value="1"/>
</dbReference>
<reference evidence="2 3" key="1">
    <citation type="submission" date="2021-03" db="EMBL/GenBank/DDBJ databases">
        <title>Metabolic Capacity of the Antarctic Cyanobacterium Phormidium pseudopriestleyi that Sustains Oxygenic Photosynthesis in the Presence of Hydrogen Sulfide.</title>
        <authorList>
            <person name="Lumian J.E."/>
            <person name="Jungblut A.D."/>
            <person name="Dillon M.L."/>
            <person name="Hawes I."/>
            <person name="Doran P.T."/>
            <person name="Mackey T.J."/>
            <person name="Dick G.J."/>
            <person name="Grettenberger C.L."/>
            <person name="Sumner D.Y."/>
        </authorList>
    </citation>
    <scope>NUCLEOTIDE SEQUENCE [LARGE SCALE GENOMIC DNA]</scope>
    <source>
        <strain evidence="2 3">FRX01</strain>
    </source>
</reference>